<evidence type="ECO:0000313" key="18">
    <source>
        <dbReference type="Proteomes" id="UP000193498"/>
    </source>
</evidence>
<evidence type="ECO:0000256" key="10">
    <source>
        <dbReference type="ARBA" id="ARBA00022833"/>
    </source>
</evidence>
<evidence type="ECO:0000256" key="8">
    <source>
        <dbReference type="ARBA" id="ARBA00022723"/>
    </source>
</evidence>
<dbReference type="Pfam" id="PF05193">
    <property type="entry name" value="Peptidase_M16_C"/>
    <property type="match status" value="1"/>
</dbReference>
<evidence type="ECO:0000256" key="5">
    <source>
        <dbReference type="ARBA" id="ARBA00011853"/>
    </source>
</evidence>
<evidence type="ECO:0000256" key="14">
    <source>
        <dbReference type="ARBA" id="ARBA00034552"/>
    </source>
</evidence>
<feature type="domain" description="Peptidase M16C associated" evidence="16">
    <location>
        <begin position="506"/>
        <end position="753"/>
    </location>
</feature>
<dbReference type="InterPro" id="IPR055130">
    <property type="entry name" value="PreP_C"/>
</dbReference>
<dbReference type="FunFam" id="3.30.830.10:FF:000009">
    <property type="entry name" value="Presequence protease, mitochondrial"/>
    <property type="match status" value="1"/>
</dbReference>
<evidence type="ECO:0000259" key="16">
    <source>
        <dbReference type="SMART" id="SM01264"/>
    </source>
</evidence>
<dbReference type="FunFam" id="3.30.830.10:FF:000013">
    <property type="entry name" value="Mitochondrial presequence protease"/>
    <property type="match status" value="1"/>
</dbReference>
<dbReference type="GO" id="GO:0005758">
    <property type="term" value="C:mitochondrial intermembrane space"/>
    <property type="evidence" value="ECO:0007669"/>
    <property type="project" value="UniProtKB-SubCell"/>
</dbReference>
<dbReference type="AlphaFoldDB" id="A0A1Y1Y4I6"/>
<comment type="subunit">
    <text evidence="5">Monomer and homodimer; homodimerization is induced by binding of the substrate.</text>
</comment>
<dbReference type="GO" id="GO:0005759">
    <property type="term" value="C:mitochondrial matrix"/>
    <property type="evidence" value="ECO:0007669"/>
    <property type="project" value="UniProtKB-SubCell"/>
</dbReference>
<dbReference type="InterPro" id="IPR007863">
    <property type="entry name" value="Peptidase_M16_C"/>
</dbReference>
<comment type="similarity">
    <text evidence="4">Belongs to the peptidase M16 family. PreP subfamily.</text>
</comment>
<dbReference type="Pfam" id="PF00675">
    <property type="entry name" value="Peptidase_M16"/>
    <property type="match status" value="1"/>
</dbReference>
<keyword evidence="13" id="KW-0496">Mitochondrion</keyword>
<evidence type="ECO:0000256" key="3">
    <source>
        <dbReference type="ARBA" id="ARBA00004569"/>
    </source>
</evidence>
<dbReference type="FunCoup" id="A0A1Y1Y4I6">
    <property type="interactions" value="491"/>
</dbReference>
<dbReference type="PANTHER" id="PTHR43016:SF13">
    <property type="entry name" value="PRESEQUENCE PROTEASE, MITOCHONDRIAL"/>
    <property type="match status" value="1"/>
</dbReference>
<evidence type="ECO:0000256" key="9">
    <source>
        <dbReference type="ARBA" id="ARBA00022801"/>
    </source>
</evidence>
<protein>
    <recommendedName>
        <fullName evidence="6">Presequence protease, mitochondrial</fullName>
    </recommendedName>
    <alternativeName>
        <fullName evidence="14">Pitrilysin metalloproteinase</fullName>
    </alternativeName>
</protein>
<dbReference type="STRING" id="1314790.A0A1Y1Y4I6"/>
<dbReference type="SMART" id="SM01264">
    <property type="entry name" value="M16C_associated"/>
    <property type="match status" value="1"/>
</dbReference>
<dbReference type="PANTHER" id="PTHR43016">
    <property type="entry name" value="PRESEQUENCE PROTEASE"/>
    <property type="match status" value="1"/>
</dbReference>
<proteinExistence type="inferred from homology"/>
<name>A0A1Y1Y4I6_9FUNG</name>
<dbReference type="InterPro" id="IPR011765">
    <property type="entry name" value="Pept_M16_N"/>
</dbReference>
<evidence type="ECO:0000256" key="1">
    <source>
        <dbReference type="ARBA" id="ARBA00001947"/>
    </source>
</evidence>
<dbReference type="GO" id="GO:0046872">
    <property type="term" value="F:metal ion binding"/>
    <property type="evidence" value="ECO:0007669"/>
    <property type="project" value="UniProtKB-KW"/>
</dbReference>
<dbReference type="InParanoid" id="A0A1Y1Y4I6"/>
<keyword evidence="12" id="KW-0482">Metalloprotease</keyword>
<organism evidence="17 18">
    <name type="scientific">Basidiobolus meristosporus CBS 931.73</name>
    <dbReference type="NCBI Taxonomy" id="1314790"/>
    <lineage>
        <taxon>Eukaryota</taxon>
        <taxon>Fungi</taxon>
        <taxon>Fungi incertae sedis</taxon>
        <taxon>Zoopagomycota</taxon>
        <taxon>Entomophthoromycotina</taxon>
        <taxon>Basidiobolomycetes</taxon>
        <taxon>Basidiobolales</taxon>
        <taxon>Basidiobolaceae</taxon>
        <taxon>Basidiobolus</taxon>
    </lineage>
</organism>
<keyword evidence="8" id="KW-0479">Metal-binding</keyword>
<evidence type="ECO:0000256" key="4">
    <source>
        <dbReference type="ARBA" id="ARBA00007575"/>
    </source>
</evidence>
<keyword evidence="9" id="KW-0378">Hydrolase</keyword>
<comment type="cofactor">
    <cofactor evidence="1">
        <name>Zn(2+)</name>
        <dbReference type="ChEBI" id="CHEBI:29105"/>
    </cofactor>
</comment>
<dbReference type="Proteomes" id="UP000193498">
    <property type="component" value="Unassembled WGS sequence"/>
</dbReference>
<evidence type="ECO:0000256" key="12">
    <source>
        <dbReference type="ARBA" id="ARBA00023049"/>
    </source>
</evidence>
<evidence type="ECO:0000256" key="6">
    <source>
        <dbReference type="ARBA" id="ARBA00020167"/>
    </source>
</evidence>
<evidence type="ECO:0000256" key="15">
    <source>
        <dbReference type="ARBA" id="ARBA00045897"/>
    </source>
</evidence>
<gene>
    <name evidence="17" type="ORF">K493DRAFT_285259</name>
</gene>
<dbReference type="InterPro" id="IPR001431">
    <property type="entry name" value="Pept_M16_Zn_BS"/>
</dbReference>
<comment type="subcellular location">
    <subcellularLocation>
        <location evidence="3">Mitochondrion intermembrane space</location>
    </subcellularLocation>
    <subcellularLocation>
        <location evidence="2">Mitochondrion matrix</location>
    </subcellularLocation>
</comment>
<dbReference type="OrthoDB" id="10250783at2759"/>
<sequence>MLRPARYTASLVSSRLASINASSYTAIRLVKKFHSQTSYEESTFVLGETVHGFKVEEVREVREFRLTAIKLNHEKTGAEYLHLGCDDRNNVFSVGFSTPPTDDTGAAHILEHTVLCSSEKYPIRDPYFKMANRSLSTFMNALTECDYTHYPFSTQNLVDYNNLRDVFLDAVFAPKLLELDFLQEGWRIENEFVGNPHSPLVFKGVVYNEMKGALADPGTLFYCRAQQKLFPGTAYGYIAGGDPQHITDLTHENLLKFHQRYYHPTNAKFYSYGRNFPLESQLKAIDRKISHYSRVHTQYPNQTVERFTSPQQVTVAGPYDSLGNPNRQIKLSMSYLIDDFPSAFDHFSMKILSALLLDGPASPMHQALIDSDLGTEYSTNVGYNTTTKTSSFSAGLQGVRYHDIDLVENSIQMVLERAHGKGFSRNRIDSILHPVELGSKNKTGNFGLALLQTLSASWFHGRNPIDELEIDQNLKRIKQLSLKGGFFRSKIEKYLLKNPHRLTFVMQPDVNYTNQLLANERQRLEKIASSLTGPDKARIFQRGLELRRYQDIVEDVSCLPSLSLSDIPVDGEETPLDHDDIDGVPVQWCSTSANGISYLRIISPLPDLPEDLKPYLPLFCDALTFLGTRFRTMAEIDQEIRLYTGGISFAHFLACDHSDIDKFEEGISLSSYVLDRHIPKLYKLVLYLIKETDFENVDALEPLISSNASTLLASVPYSGHVYAKSYAASSLSSAAKFNEIANGLTQVEFAGKLANNISTIESVAKKLKSIQSFIFKKESIRIAINGTPEGSKHHRKYLANFLSGLKRDANCSKAAISPTFSLQPAKSFIPLSFNTNFVAQCIKAVPYTHEDSAKLAVLANLLTQQFLHREIREKNGAYDGGAEYDASFGMFTFFSYRDPTPLHTLESIEKSKLYATGHRFGEKELTEAKLAIFGRLDSPVGASEEGLTRFITGISAGMRQRRRKDLLAVTTEDIQRVAEQYLLRPTNEPSSSILGEHDRARSMGWNVRNLATS</sequence>
<keyword evidence="7" id="KW-0645">Protease</keyword>
<dbReference type="Pfam" id="PF22516">
    <property type="entry name" value="PreP_C"/>
    <property type="match status" value="1"/>
</dbReference>
<accession>A0A1Y1Y4I6</accession>
<dbReference type="SUPFAM" id="SSF63411">
    <property type="entry name" value="LuxS/MPP-like metallohydrolase"/>
    <property type="match status" value="4"/>
</dbReference>
<comment type="function">
    <text evidence="15">Degrades mitochondrial transit peptides after their cleavage in the intermembrane space or in the matrix, and presequence peptides; clearance of these peptides is required to keep the presequence processing machinery running. Preferentially cleaves the N-terminal side of paired basic amino acid residues. Also degrades other unstructured peptides. May function as an ATP-dependent peptidase as opposed to a metalloendopeptidase.</text>
</comment>
<dbReference type="InterPro" id="IPR011249">
    <property type="entry name" value="Metalloenz_LuxS/M16"/>
</dbReference>
<comment type="caution">
    <text evidence="17">The sequence shown here is derived from an EMBL/GenBank/DDBJ whole genome shotgun (WGS) entry which is preliminary data.</text>
</comment>
<keyword evidence="10" id="KW-0862">Zinc</keyword>
<evidence type="ECO:0000313" key="17">
    <source>
        <dbReference type="EMBL" id="ORX92907.1"/>
    </source>
</evidence>
<dbReference type="InterPro" id="IPR013578">
    <property type="entry name" value="Peptidase_M16C_assoc"/>
</dbReference>
<dbReference type="EMBL" id="MCFE01000253">
    <property type="protein sequence ID" value="ORX92907.1"/>
    <property type="molecule type" value="Genomic_DNA"/>
</dbReference>
<dbReference type="GO" id="GO:0016485">
    <property type="term" value="P:protein processing"/>
    <property type="evidence" value="ECO:0007669"/>
    <property type="project" value="TreeGrafter"/>
</dbReference>
<evidence type="ECO:0000256" key="13">
    <source>
        <dbReference type="ARBA" id="ARBA00023128"/>
    </source>
</evidence>
<evidence type="ECO:0000256" key="7">
    <source>
        <dbReference type="ARBA" id="ARBA00022670"/>
    </source>
</evidence>
<dbReference type="Gene3D" id="3.30.830.10">
    <property type="entry name" value="Metalloenzyme, LuxS/M16 peptidase-like"/>
    <property type="match status" value="4"/>
</dbReference>
<dbReference type="PROSITE" id="PS00143">
    <property type="entry name" value="INSULINASE"/>
    <property type="match status" value="1"/>
</dbReference>
<reference evidence="17 18" key="1">
    <citation type="submission" date="2016-07" db="EMBL/GenBank/DDBJ databases">
        <title>Pervasive Adenine N6-methylation of Active Genes in Fungi.</title>
        <authorList>
            <consortium name="DOE Joint Genome Institute"/>
            <person name="Mondo S.J."/>
            <person name="Dannebaum R.O."/>
            <person name="Kuo R.C."/>
            <person name="Labutti K."/>
            <person name="Haridas S."/>
            <person name="Kuo A."/>
            <person name="Salamov A."/>
            <person name="Ahrendt S.R."/>
            <person name="Lipzen A."/>
            <person name="Sullivan W."/>
            <person name="Andreopoulos W.B."/>
            <person name="Clum A."/>
            <person name="Lindquist E."/>
            <person name="Daum C."/>
            <person name="Ramamoorthy G.K."/>
            <person name="Gryganskyi A."/>
            <person name="Culley D."/>
            <person name="Magnuson J.K."/>
            <person name="James T.Y."/>
            <person name="O'Malley M.A."/>
            <person name="Stajich J.E."/>
            <person name="Spatafora J.W."/>
            <person name="Visel A."/>
            <person name="Grigoriev I.V."/>
        </authorList>
    </citation>
    <scope>NUCLEOTIDE SEQUENCE [LARGE SCALE GENOMIC DNA]</scope>
    <source>
        <strain evidence="17 18">CBS 931.73</strain>
    </source>
</reference>
<dbReference type="Pfam" id="PF08367">
    <property type="entry name" value="M16C_assoc"/>
    <property type="match status" value="1"/>
</dbReference>
<evidence type="ECO:0000256" key="2">
    <source>
        <dbReference type="ARBA" id="ARBA00004305"/>
    </source>
</evidence>
<keyword evidence="11" id="KW-0809">Transit peptide</keyword>
<dbReference type="GO" id="GO:0004222">
    <property type="term" value="F:metalloendopeptidase activity"/>
    <property type="evidence" value="ECO:0007669"/>
    <property type="project" value="InterPro"/>
</dbReference>
<dbReference type="FunFam" id="3.30.830.10:FF:000011">
    <property type="entry name" value="Presequence protease, mitochondrial"/>
    <property type="match status" value="1"/>
</dbReference>
<evidence type="ECO:0000256" key="11">
    <source>
        <dbReference type="ARBA" id="ARBA00022946"/>
    </source>
</evidence>
<keyword evidence="18" id="KW-1185">Reference proteome</keyword>